<dbReference type="InterPro" id="IPR052077">
    <property type="entry name" value="CcrZ_PhaseVar_Mediator"/>
</dbReference>
<dbReference type="Proteomes" id="UP000325763">
    <property type="component" value="Chromosome"/>
</dbReference>
<dbReference type="SUPFAM" id="SSF56112">
    <property type="entry name" value="Protein kinase-like (PK-like)"/>
    <property type="match status" value="1"/>
</dbReference>
<dbReference type="PANTHER" id="PTHR40086">
    <property type="entry name" value="PHOSPHOTRANSFERASE YTMP-RELATED"/>
    <property type="match status" value="1"/>
</dbReference>
<protein>
    <submittedName>
        <fullName evidence="3 4">Aminoglycoside phosphotransferase</fullName>
    </submittedName>
</protein>
<dbReference type="Pfam" id="PF01636">
    <property type="entry name" value="APH"/>
    <property type="match status" value="1"/>
</dbReference>
<keyword evidence="5" id="KW-1185">Reference proteome</keyword>
<dbReference type="Gene3D" id="3.90.1200.10">
    <property type="match status" value="1"/>
</dbReference>
<keyword evidence="3" id="KW-0808">Transferase</keyword>
<dbReference type="HOGENOM" id="CLU_063232_0_0_11"/>
<name>A0A0B5DJB7_9ACTN</name>
<dbReference type="KEGG" id="snq:CP978_16130"/>
<gene>
    <name evidence="4" type="ORF">CP978_16130</name>
    <name evidence="3" type="ORF">SNOD_15830</name>
</gene>
<feature type="region of interest" description="Disordered" evidence="1">
    <location>
        <begin position="1"/>
        <end position="24"/>
    </location>
</feature>
<organism evidence="3 5">
    <name type="scientific">Streptomyces nodosus</name>
    <dbReference type="NCBI Taxonomy" id="40318"/>
    <lineage>
        <taxon>Bacteria</taxon>
        <taxon>Bacillati</taxon>
        <taxon>Actinomycetota</taxon>
        <taxon>Actinomycetes</taxon>
        <taxon>Kitasatosporales</taxon>
        <taxon>Streptomycetaceae</taxon>
        <taxon>Streptomyces</taxon>
    </lineage>
</organism>
<dbReference type="GO" id="GO:0016740">
    <property type="term" value="F:transferase activity"/>
    <property type="evidence" value="ECO:0007669"/>
    <property type="project" value="UniProtKB-KW"/>
</dbReference>
<sequence>MSAECVPSSARERAAGMSGDPGAVEGPLEGYHHETYVIPLPTVSTAVAGPAPVRGKCREPRNGLLWFDRRCFASEETLLLALQGRLTRIPDLLEVAEGVRLQRFIEGRTLGALHGSSEEIPDDIADQILDLFRQMARVTPPSLEADRVCSPEDRPADGDTTGFLERLICFAEERVYRENVTRFPGLYASFGLDGDSFHRLREHVLGLRRRPFCLLHADLHRENFIVDDRGGLWAIDWELAMLGDPLYDLATHLYLMRYPSARHDLMAKRWCEAMEEEREGSSNGWEEDLPRLLDFKRAQSVFTDIVRATQLLDSRPGTGETVLEQEATKVHRALTAAAEPLALHPVPPLSEVRASLSHWRRT</sequence>
<evidence type="ECO:0000313" key="6">
    <source>
        <dbReference type="Proteomes" id="UP000325763"/>
    </source>
</evidence>
<dbReference type="STRING" id="40318.SNOD_15830"/>
<dbReference type="PANTHER" id="PTHR40086:SF1">
    <property type="entry name" value="CELL CYCLE REGULATOR CCRZ"/>
    <property type="match status" value="1"/>
</dbReference>
<reference evidence="5" key="1">
    <citation type="submission" date="2014-09" db="EMBL/GenBank/DDBJ databases">
        <title>Sequence of the Streptomyces nodosus genome.</title>
        <authorList>
            <person name="Sweeney P."/>
            <person name="Stephens N."/>
            <person name="Murphy C."/>
            <person name="Caffrey P."/>
        </authorList>
    </citation>
    <scope>NUCLEOTIDE SEQUENCE [LARGE SCALE GENOMIC DNA]</scope>
    <source>
        <strain evidence="5">ATCC 14899</strain>
    </source>
</reference>
<reference evidence="4 6" key="3">
    <citation type="submission" date="2017-09" db="EMBL/GenBank/DDBJ databases">
        <title>Streptomyces genome completion.</title>
        <authorList>
            <person name="Lee N."/>
            <person name="Cho B.-K."/>
        </authorList>
    </citation>
    <scope>NUCLEOTIDE SEQUENCE [LARGE SCALE GENOMIC DNA]</scope>
    <source>
        <strain evidence="4 6">ATCC 14899</strain>
    </source>
</reference>
<evidence type="ECO:0000313" key="4">
    <source>
        <dbReference type="EMBL" id="QEV39883.1"/>
    </source>
</evidence>
<dbReference type="AlphaFoldDB" id="A0A0B5DJB7"/>
<dbReference type="InterPro" id="IPR002575">
    <property type="entry name" value="Aminoglycoside_PTrfase"/>
</dbReference>
<evidence type="ECO:0000259" key="2">
    <source>
        <dbReference type="Pfam" id="PF01636"/>
    </source>
</evidence>
<reference evidence="3 5" key="2">
    <citation type="journal article" date="2016" name="Appl. Microbiol. Biotechnol.">
        <title>Exploiting the genome sequence of Streptomyces nodosus for enhanced antibiotic production.</title>
        <authorList>
            <person name="Sweeney P."/>
            <person name="Murphy C.D."/>
            <person name="Caffrey P."/>
        </authorList>
    </citation>
    <scope>NUCLEOTIDE SEQUENCE [LARGE SCALE GENOMIC DNA]</scope>
    <source>
        <strain evidence="3 5">ATCC 14899</strain>
    </source>
</reference>
<dbReference type="OrthoDB" id="3454210at2"/>
<evidence type="ECO:0000313" key="5">
    <source>
        <dbReference type="Proteomes" id="UP000031526"/>
    </source>
</evidence>
<proteinExistence type="predicted"/>
<feature type="domain" description="Aminoglycoside phosphotransferase" evidence="2">
    <location>
        <begin position="98"/>
        <end position="273"/>
    </location>
</feature>
<dbReference type="EMBL" id="CP009313">
    <property type="protein sequence ID" value="AJE41340.1"/>
    <property type="molecule type" value="Genomic_DNA"/>
</dbReference>
<evidence type="ECO:0000256" key="1">
    <source>
        <dbReference type="SAM" id="MobiDB-lite"/>
    </source>
</evidence>
<dbReference type="EMBL" id="CP023747">
    <property type="protein sequence ID" value="QEV39883.1"/>
    <property type="molecule type" value="Genomic_DNA"/>
</dbReference>
<evidence type="ECO:0000313" key="3">
    <source>
        <dbReference type="EMBL" id="AJE41340.1"/>
    </source>
</evidence>
<dbReference type="Proteomes" id="UP000031526">
    <property type="component" value="Chromosome"/>
</dbReference>
<dbReference type="InterPro" id="IPR011009">
    <property type="entry name" value="Kinase-like_dom_sf"/>
</dbReference>
<accession>A0A0B5DJB7</accession>